<sequence>MHLNQIDDESWILDLNEPAAPQNVLQVIPAEMTEAELSSFLGITASRTRTLARDGALVKSGRGRFDVRASVLSYTARMREAAGRAGNPAAGADPDALKAEKLRLTRAQADKEEARVQRERGELVEAAAVTREWASILRDLRNALLAVPSRCGAGLPHLTATDVATIDNEILRALEGLGHAG</sequence>
<organism evidence="1 2">
    <name type="scientific">Paracoccus limosus</name>
    <dbReference type="NCBI Taxonomy" id="913252"/>
    <lineage>
        <taxon>Bacteria</taxon>
        <taxon>Pseudomonadati</taxon>
        <taxon>Pseudomonadota</taxon>
        <taxon>Alphaproteobacteria</taxon>
        <taxon>Rhodobacterales</taxon>
        <taxon>Paracoccaceae</taxon>
        <taxon>Paracoccus</taxon>
    </lineage>
</organism>
<gene>
    <name evidence="1" type="ORF">GL279_14240</name>
</gene>
<dbReference type="RefSeq" id="WP_155065303.1">
    <property type="nucleotide sequence ID" value="NZ_WMIF01000021.1"/>
</dbReference>
<accession>A0A844H4N2</accession>
<evidence type="ECO:0000313" key="1">
    <source>
        <dbReference type="EMBL" id="MTH35762.1"/>
    </source>
</evidence>
<comment type="caution">
    <text evidence="1">The sequence shown here is derived from an EMBL/GenBank/DDBJ whole genome shotgun (WGS) entry which is preliminary data.</text>
</comment>
<protein>
    <submittedName>
        <fullName evidence="1">DNA packaging protein</fullName>
    </submittedName>
</protein>
<proteinExistence type="predicted"/>
<dbReference type="AlphaFoldDB" id="A0A844H4N2"/>
<dbReference type="Proteomes" id="UP000442533">
    <property type="component" value="Unassembled WGS sequence"/>
</dbReference>
<evidence type="ECO:0000313" key="2">
    <source>
        <dbReference type="Proteomes" id="UP000442533"/>
    </source>
</evidence>
<dbReference type="OrthoDB" id="7867235at2"/>
<reference evidence="1 2" key="1">
    <citation type="submission" date="2019-11" db="EMBL/GenBank/DDBJ databases">
        <authorList>
            <person name="Dong K."/>
        </authorList>
    </citation>
    <scope>NUCLEOTIDE SEQUENCE [LARGE SCALE GENOMIC DNA]</scope>
    <source>
        <strain evidence="1 2">JCM 17370</strain>
    </source>
</reference>
<name>A0A844H4N2_9RHOB</name>
<dbReference type="EMBL" id="WMIF01000021">
    <property type="protein sequence ID" value="MTH35762.1"/>
    <property type="molecule type" value="Genomic_DNA"/>
</dbReference>
<keyword evidence="2" id="KW-1185">Reference proteome</keyword>